<proteinExistence type="predicted"/>
<gene>
    <name evidence="2" type="ORF">CTE05_24410</name>
</gene>
<reference evidence="2 3" key="1">
    <citation type="submission" date="2019-07" db="EMBL/GenBank/DDBJ databases">
        <title>Whole genome shotgun sequence of Cellulomonas terrae NBRC 100819.</title>
        <authorList>
            <person name="Hosoyama A."/>
            <person name="Uohara A."/>
            <person name="Ohji S."/>
            <person name="Ichikawa N."/>
        </authorList>
    </citation>
    <scope>NUCLEOTIDE SEQUENCE [LARGE SCALE GENOMIC DNA]</scope>
    <source>
        <strain evidence="2 3">NBRC 100819</strain>
    </source>
</reference>
<feature type="domain" description="TadE-like" evidence="1">
    <location>
        <begin position="3"/>
        <end position="36"/>
    </location>
</feature>
<name>A0A511JLT8_9CELL</name>
<protein>
    <recommendedName>
        <fullName evidence="1">TadE-like domain-containing protein</fullName>
    </recommendedName>
</protein>
<evidence type="ECO:0000259" key="1">
    <source>
        <dbReference type="Pfam" id="PF07811"/>
    </source>
</evidence>
<comment type="caution">
    <text evidence="2">The sequence shown here is derived from an EMBL/GenBank/DDBJ whole genome shotgun (WGS) entry which is preliminary data.</text>
</comment>
<organism evidence="2 3">
    <name type="scientific">Cellulomonas terrae</name>
    <dbReference type="NCBI Taxonomy" id="311234"/>
    <lineage>
        <taxon>Bacteria</taxon>
        <taxon>Bacillati</taxon>
        <taxon>Actinomycetota</taxon>
        <taxon>Actinomycetes</taxon>
        <taxon>Micrococcales</taxon>
        <taxon>Cellulomonadaceae</taxon>
        <taxon>Cellulomonas</taxon>
    </lineage>
</organism>
<evidence type="ECO:0000313" key="3">
    <source>
        <dbReference type="Proteomes" id="UP000321049"/>
    </source>
</evidence>
<sequence>MLYTPVLMLVIFLTVQFALTWYGNEVAGAVARETARVVRVGGGTPASVAEARTHAQEYTDAIGGASFRDLQVQITQPDALTVRVTVSGRSLEIVDGFAPRVSATVQGPIESFRPDA</sequence>
<dbReference type="AlphaFoldDB" id="A0A511JLT8"/>
<accession>A0A511JLT8</accession>
<keyword evidence="3" id="KW-1185">Reference proteome</keyword>
<dbReference type="Pfam" id="PF07811">
    <property type="entry name" value="TadE"/>
    <property type="match status" value="1"/>
</dbReference>
<dbReference type="EMBL" id="BJWH01000012">
    <property type="protein sequence ID" value="GEL98894.1"/>
    <property type="molecule type" value="Genomic_DNA"/>
</dbReference>
<dbReference type="InterPro" id="IPR012495">
    <property type="entry name" value="TadE-like_dom"/>
</dbReference>
<evidence type="ECO:0000313" key="2">
    <source>
        <dbReference type="EMBL" id="GEL98894.1"/>
    </source>
</evidence>
<dbReference type="Proteomes" id="UP000321049">
    <property type="component" value="Unassembled WGS sequence"/>
</dbReference>